<sequence>MSGLRTYRNFDLKDTPPLTDKVAVVTGGNAGFGREIVAQLLKHDISKVYVLARSPEKFQQAIDYWKELQVPEDRVEFRKCDLSDITVAKKVADDLMQKLDRLDMLINNAGSPPVKDYTLSPQGIETIFAANVVGVFVLTNVLLPKLESTAEKHGNSRIVVTSSSLHMGCQELDLDLTMSPTPIKSPAALDSCWRYARSKLGNILFTRELARRLDKRGSAKVYANCFFPGNIPTEAMDVWKDLFGSLGGTALKELFQIIGQSPIDAAATAIYLAASPEVESKDQKGKYFIPIATEDGTSKLAEDKDLARNLWYWCDDKATKALGKGWPDGPSTPN</sequence>
<dbReference type="Proteomes" id="UP000241818">
    <property type="component" value="Unassembled WGS sequence"/>
</dbReference>
<dbReference type="InParanoid" id="A0A2T3BG28"/>
<dbReference type="RefSeq" id="XP_024725902.1">
    <property type="nucleotide sequence ID" value="XM_024861540.1"/>
</dbReference>
<evidence type="ECO:0000313" key="3">
    <source>
        <dbReference type="EMBL" id="PSS28377.1"/>
    </source>
</evidence>
<evidence type="ECO:0000256" key="2">
    <source>
        <dbReference type="ARBA" id="ARBA00023002"/>
    </source>
</evidence>
<reference evidence="3 4" key="1">
    <citation type="journal article" date="2018" name="New Phytol.">
        <title>Comparative genomics and transcriptomics depict ericoid mycorrhizal fungi as versatile saprotrophs and plant mutualists.</title>
        <authorList>
            <person name="Martino E."/>
            <person name="Morin E."/>
            <person name="Grelet G.A."/>
            <person name="Kuo A."/>
            <person name="Kohler A."/>
            <person name="Daghino S."/>
            <person name="Barry K.W."/>
            <person name="Cichocki N."/>
            <person name="Clum A."/>
            <person name="Dockter R.B."/>
            <person name="Hainaut M."/>
            <person name="Kuo R.C."/>
            <person name="LaButti K."/>
            <person name="Lindahl B.D."/>
            <person name="Lindquist E.A."/>
            <person name="Lipzen A."/>
            <person name="Khouja H.R."/>
            <person name="Magnuson J."/>
            <person name="Murat C."/>
            <person name="Ohm R.A."/>
            <person name="Singer S.W."/>
            <person name="Spatafora J.W."/>
            <person name="Wang M."/>
            <person name="Veneault-Fourrey C."/>
            <person name="Henrissat B."/>
            <person name="Grigoriev I.V."/>
            <person name="Martin F.M."/>
            <person name="Perotto S."/>
        </authorList>
    </citation>
    <scope>NUCLEOTIDE SEQUENCE [LARGE SCALE GENOMIC DNA]</scope>
    <source>
        <strain evidence="3 4">ATCC 22711</strain>
    </source>
</reference>
<evidence type="ECO:0000313" key="4">
    <source>
        <dbReference type="Proteomes" id="UP000241818"/>
    </source>
</evidence>
<dbReference type="STRING" id="857342.A0A2T3BG28"/>
<dbReference type="OrthoDB" id="191139at2759"/>
<accession>A0A2T3BG28</accession>
<dbReference type="GeneID" id="36569621"/>
<dbReference type="AlphaFoldDB" id="A0A2T3BG28"/>
<keyword evidence="4" id="KW-1185">Reference proteome</keyword>
<dbReference type="Gene3D" id="3.40.50.720">
    <property type="entry name" value="NAD(P)-binding Rossmann-like Domain"/>
    <property type="match status" value="1"/>
</dbReference>
<dbReference type="InterPro" id="IPR036291">
    <property type="entry name" value="NAD(P)-bd_dom_sf"/>
</dbReference>
<dbReference type="Pfam" id="PF00106">
    <property type="entry name" value="adh_short"/>
    <property type="match status" value="1"/>
</dbReference>
<gene>
    <name evidence="3" type="ORF">M430DRAFT_114022</name>
</gene>
<dbReference type="EMBL" id="KZ679006">
    <property type="protein sequence ID" value="PSS28377.1"/>
    <property type="molecule type" value="Genomic_DNA"/>
</dbReference>
<dbReference type="SUPFAM" id="SSF51735">
    <property type="entry name" value="NAD(P)-binding Rossmann-fold domains"/>
    <property type="match status" value="1"/>
</dbReference>
<proteinExistence type="inferred from homology"/>
<protein>
    <submittedName>
        <fullName evidence="3">Uncharacterized protein</fullName>
    </submittedName>
</protein>
<evidence type="ECO:0000256" key="1">
    <source>
        <dbReference type="ARBA" id="ARBA00006484"/>
    </source>
</evidence>
<dbReference type="PRINTS" id="PR00081">
    <property type="entry name" value="GDHRDH"/>
</dbReference>
<organism evidence="3 4">
    <name type="scientific">Amorphotheca resinae ATCC 22711</name>
    <dbReference type="NCBI Taxonomy" id="857342"/>
    <lineage>
        <taxon>Eukaryota</taxon>
        <taxon>Fungi</taxon>
        <taxon>Dikarya</taxon>
        <taxon>Ascomycota</taxon>
        <taxon>Pezizomycotina</taxon>
        <taxon>Leotiomycetes</taxon>
        <taxon>Helotiales</taxon>
        <taxon>Amorphothecaceae</taxon>
        <taxon>Amorphotheca</taxon>
    </lineage>
</organism>
<comment type="similarity">
    <text evidence="1">Belongs to the short-chain dehydrogenases/reductases (SDR) family.</text>
</comment>
<keyword evidence="2" id="KW-0560">Oxidoreductase</keyword>
<dbReference type="InterPro" id="IPR002347">
    <property type="entry name" value="SDR_fam"/>
</dbReference>
<name>A0A2T3BG28_AMORE</name>
<dbReference type="GO" id="GO:0016491">
    <property type="term" value="F:oxidoreductase activity"/>
    <property type="evidence" value="ECO:0007669"/>
    <property type="project" value="UniProtKB-KW"/>
</dbReference>
<dbReference type="PANTHER" id="PTHR24320:SF154">
    <property type="entry name" value="OXIDOREDUCTASE, SHORT-CHAIN DEHYDROGENASE_REDUCTASE FAMILY (AFU_ORTHOLOGUE AFUA_2G04560)"/>
    <property type="match status" value="1"/>
</dbReference>
<dbReference type="PANTHER" id="PTHR24320">
    <property type="entry name" value="RETINOL DEHYDROGENASE"/>
    <property type="match status" value="1"/>
</dbReference>